<comment type="caution">
    <text evidence="1">The sequence shown here is derived from an EMBL/GenBank/DDBJ whole genome shotgun (WGS) entry which is preliminary data.</text>
</comment>
<sequence>MSPVLKDGVEAKKSLNDQNYRTKRSPRSRKIKLQFTAHNKVFKIRMKSESSLFSPDIVFESSSRGRFDYDVSKVVTGHLDDEEDSTVEGVITANGLLDIVVKTQIEQYFIEPSSRYFPASSQPFHSVIYRLSDVHFPLGNITHKSPSFVHKDHLSARIHAIDATDVSPMTVHKHPHLKNHSSSDDLLFSNDSQSIISIAGTNGNSHLIVSVNQGPYYHPTSLPKKFFTGGTVIHCIIGTLNAMVIPNDMGFDLTNALIGPKIDQIAT</sequence>
<dbReference type="Proteomes" id="UP001054945">
    <property type="component" value="Unassembled WGS sequence"/>
</dbReference>
<accession>A0AAV4XH48</accession>
<dbReference type="PANTHER" id="PTHR45702:SF3">
    <property type="entry name" value="KUZBANIAN-LIKE, ISOFORM A"/>
    <property type="match status" value="1"/>
</dbReference>
<evidence type="ECO:0000313" key="2">
    <source>
        <dbReference type="Proteomes" id="UP001054945"/>
    </source>
</evidence>
<dbReference type="PANTHER" id="PTHR45702">
    <property type="entry name" value="ADAM10/ADAM17 METALLOPEPTIDASE FAMILY MEMBER"/>
    <property type="match status" value="1"/>
</dbReference>
<name>A0AAV4XH48_CAEEX</name>
<organism evidence="1 2">
    <name type="scientific">Caerostris extrusa</name>
    <name type="common">Bark spider</name>
    <name type="synonym">Caerostris bankana</name>
    <dbReference type="NCBI Taxonomy" id="172846"/>
    <lineage>
        <taxon>Eukaryota</taxon>
        <taxon>Metazoa</taxon>
        <taxon>Ecdysozoa</taxon>
        <taxon>Arthropoda</taxon>
        <taxon>Chelicerata</taxon>
        <taxon>Arachnida</taxon>
        <taxon>Araneae</taxon>
        <taxon>Araneomorphae</taxon>
        <taxon>Entelegynae</taxon>
        <taxon>Araneoidea</taxon>
        <taxon>Araneidae</taxon>
        <taxon>Caerostris</taxon>
    </lineage>
</organism>
<dbReference type="GO" id="GO:0007219">
    <property type="term" value="P:Notch signaling pathway"/>
    <property type="evidence" value="ECO:0007669"/>
    <property type="project" value="TreeGrafter"/>
</dbReference>
<dbReference type="GO" id="GO:0005886">
    <property type="term" value="C:plasma membrane"/>
    <property type="evidence" value="ECO:0007669"/>
    <property type="project" value="TreeGrafter"/>
</dbReference>
<keyword evidence="2" id="KW-1185">Reference proteome</keyword>
<dbReference type="EMBL" id="BPLR01000333">
    <property type="protein sequence ID" value="GIY93977.1"/>
    <property type="molecule type" value="Genomic_DNA"/>
</dbReference>
<reference evidence="1 2" key="1">
    <citation type="submission" date="2021-06" db="EMBL/GenBank/DDBJ databases">
        <title>Caerostris extrusa draft genome.</title>
        <authorList>
            <person name="Kono N."/>
            <person name="Arakawa K."/>
        </authorList>
    </citation>
    <scope>NUCLEOTIDE SEQUENCE [LARGE SCALE GENOMIC DNA]</scope>
</reference>
<dbReference type="GO" id="GO:0004222">
    <property type="term" value="F:metalloendopeptidase activity"/>
    <property type="evidence" value="ECO:0007669"/>
    <property type="project" value="TreeGrafter"/>
</dbReference>
<proteinExistence type="predicted"/>
<dbReference type="InterPro" id="IPR051489">
    <property type="entry name" value="ADAM_Metalloproteinase"/>
</dbReference>
<dbReference type="AlphaFoldDB" id="A0AAV4XH48"/>
<dbReference type="GO" id="GO:0006509">
    <property type="term" value="P:membrane protein ectodomain proteolysis"/>
    <property type="evidence" value="ECO:0007669"/>
    <property type="project" value="TreeGrafter"/>
</dbReference>
<protein>
    <submittedName>
        <fullName evidence="1">Uncharacterized protein</fullName>
    </submittedName>
</protein>
<evidence type="ECO:0000313" key="1">
    <source>
        <dbReference type="EMBL" id="GIY93977.1"/>
    </source>
</evidence>
<gene>
    <name evidence="1" type="primary">AVEN_195987_1</name>
    <name evidence="1" type="ORF">CEXT_543811</name>
</gene>